<dbReference type="RefSeq" id="WP_146790733.1">
    <property type="nucleotide sequence ID" value="NZ_BAABIO010000003.1"/>
</dbReference>
<dbReference type="OrthoDB" id="9794935at2"/>
<accession>A0A5B8UMQ8</accession>
<dbReference type="Gene3D" id="2.30.110.10">
    <property type="entry name" value="Electron Transport, Fmn-binding Protein, Chain A"/>
    <property type="match status" value="1"/>
</dbReference>
<keyword evidence="2" id="KW-1185">Reference proteome</keyword>
<dbReference type="InterPro" id="IPR024747">
    <property type="entry name" value="Pyridox_Oxase-rel"/>
</dbReference>
<sequence length="157" mass="17504">MLGTLNASEIEAVLKSGLIGRIGCSADGETYVVPISFAYDGQYIYCHTHEGMKTDIMRRNPRICLQVDEMQNMANWRSVIVQGVYQELTNSGLRAAAMQTLLNRYLPIISSTTTHLGDHWPFHSENIDAIKGVVFRIAIKEKSGRFENSTQSPHMAG</sequence>
<dbReference type="SUPFAM" id="SSF50475">
    <property type="entry name" value="FMN-binding split barrel"/>
    <property type="match status" value="1"/>
</dbReference>
<dbReference type="PANTHER" id="PTHR34071">
    <property type="entry name" value="5-NITROIMIDAZOLE ANTIBIOTICS RESISTANCE PROTEIN, NIMA-FAMILY-RELATED PROTEIN-RELATED"/>
    <property type="match status" value="1"/>
</dbReference>
<gene>
    <name evidence="1" type="ORF">FSB75_19055</name>
</gene>
<dbReference type="Pfam" id="PF12900">
    <property type="entry name" value="Pyridox_ox_2"/>
    <property type="match status" value="1"/>
</dbReference>
<evidence type="ECO:0000313" key="1">
    <source>
        <dbReference type="EMBL" id="QEC57914.1"/>
    </source>
</evidence>
<dbReference type="AlphaFoldDB" id="A0A5B8UMQ8"/>
<dbReference type="Proteomes" id="UP000321204">
    <property type="component" value="Chromosome"/>
</dbReference>
<protein>
    <submittedName>
        <fullName evidence="1">Pyridoxamine 5'-phosphate oxidase family protein</fullName>
    </submittedName>
</protein>
<dbReference type="PANTHER" id="PTHR34071:SF2">
    <property type="entry name" value="FLAVIN-NUCLEOTIDE-BINDING PROTEIN"/>
    <property type="match status" value="1"/>
</dbReference>
<dbReference type="KEGG" id="fgg:FSB75_19055"/>
<dbReference type="InterPro" id="IPR012349">
    <property type="entry name" value="Split_barrel_FMN-bd"/>
</dbReference>
<reference evidence="1 2" key="1">
    <citation type="journal article" date="2015" name="Int. J. Syst. Evol. Microbiol.">
        <title>Flavisolibacter ginsenosidimutans sp. nov., with ginsenoside-converting activity isolated from soil used for cultivating ginseng.</title>
        <authorList>
            <person name="Zhao Y."/>
            <person name="Liu Q."/>
            <person name="Kang M.S."/>
            <person name="Jin F."/>
            <person name="Yu H."/>
            <person name="Im W.T."/>
        </authorList>
    </citation>
    <scope>NUCLEOTIDE SEQUENCE [LARGE SCALE GENOMIC DNA]</scope>
    <source>
        <strain evidence="1 2">Gsoil 636</strain>
    </source>
</reference>
<evidence type="ECO:0000313" key="2">
    <source>
        <dbReference type="Proteomes" id="UP000321204"/>
    </source>
</evidence>
<organism evidence="1 2">
    <name type="scientific">Flavisolibacter ginsenosidimutans</name>
    <dbReference type="NCBI Taxonomy" id="661481"/>
    <lineage>
        <taxon>Bacteria</taxon>
        <taxon>Pseudomonadati</taxon>
        <taxon>Bacteroidota</taxon>
        <taxon>Chitinophagia</taxon>
        <taxon>Chitinophagales</taxon>
        <taxon>Chitinophagaceae</taxon>
        <taxon>Flavisolibacter</taxon>
    </lineage>
</organism>
<proteinExistence type="predicted"/>
<dbReference type="EMBL" id="CP042433">
    <property type="protein sequence ID" value="QEC57914.1"/>
    <property type="molecule type" value="Genomic_DNA"/>
</dbReference>
<name>A0A5B8UMQ8_9BACT</name>